<gene>
    <name evidence="1" type="ORF">P0M35_03000</name>
</gene>
<evidence type="ECO:0000313" key="2">
    <source>
        <dbReference type="Proteomes" id="UP001221302"/>
    </source>
</evidence>
<accession>A0AAE3TDD1</accession>
<keyword evidence="2" id="KW-1185">Reference proteome</keyword>
<dbReference type="EMBL" id="JARGDL010000002">
    <property type="protein sequence ID" value="MDF1611103.1"/>
    <property type="molecule type" value="Genomic_DNA"/>
</dbReference>
<sequence>MARETKIKEGFLYDIWKSQNFIHPLTTIDGEEVAVLNCGILNNETAGPDFKNAKIRIGNLTFIGDVEIDNSYSDWKAHGHNLDSKYNKVILHVALNNPNGYTHVFTREGRKIPSLKLSSFIDNNVLEKIKSSNDYPSNSDNNFIKCQSLAGLNLLEAKEKFVSELGFQRFQKKCLKIYNRLKELEYIRELNLNEPFITYDLSKQFHERNFEHKDFYDKNIWKQLFYEFIFEALGYSQNKSQMLNLAKHANINFLMKLDKDGIILDKYEAVLFHIAGLLKDEIKYHDEETLKYIEKLKINWNAYRTLYDSKLMEDAEWNFFKQRPQNFPTIRIVGGARILYQLIFNDLVAQIEKKITEIHNPKVLINSLRTMFVVKADGYWKNHFVFGEKSKTEINYFIGAARADEILVNVILPFFSVYFTVFGKKELSKKILKIYSVFEQREENQIINGMIKALNMNDEAKRTVITQGLIELFRNWCSKNKCLECEIGKIVFN</sequence>
<organism evidence="1 2">
    <name type="scientific">Stygiobacter electus</name>
    <dbReference type="NCBI Taxonomy" id="3032292"/>
    <lineage>
        <taxon>Bacteria</taxon>
        <taxon>Pseudomonadati</taxon>
        <taxon>Ignavibacteriota</taxon>
        <taxon>Ignavibacteria</taxon>
        <taxon>Ignavibacteriales</taxon>
        <taxon>Melioribacteraceae</taxon>
        <taxon>Stygiobacter</taxon>
    </lineage>
</organism>
<protein>
    <submittedName>
        <fullName evidence="1">DUF2851 family protein</fullName>
    </submittedName>
</protein>
<reference evidence="1" key="1">
    <citation type="submission" date="2023-03" db="EMBL/GenBank/DDBJ databases">
        <title>Stygiobacter electus gen. nov., sp. nov., facultatively anaerobic thermotolerant bacterium of the class Ignavibacteria from a well of Yessentuki mineral water deposit.</title>
        <authorList>
            <person name="Podosokorskaya O.A."/>
            <person name="Elcheninov A.G."/>
            <person name="Petrova N.F."/>
            <person name="Zavarzina D.G."/>
            <person name="Kublanov I.V."/>
            <person name="Merkel A.Y."/>
        </authorList>
    </citation>
    <scope>NUCLEOTIDE SEQUENCE</scope>
    <source>
        <strain evidence="1">09-Me</strain>
    </source>
</reference>
<dbReference type="RefSeq" id="WP_321534867.1">
    <property type="nucleotide sequence ID" value="NZ_JARGDL010000002.1"/>
</dbReference>
<comment type="caution">
    <text evidence="1">The sequence shown here is derived from an EMBL/GenBank/DDBJ whole genome shotgun (WGS) entry which is preliminary data.</text>
</comment>
<dbReference type="AlphaFoldDB" id="A0AAE3TDD1"/>
<proteinExistence type="predicted"/>
<dbReference type="Proteomes" id="UP001221302">
    <property type="component" value="Unassembled WGS sequence"/>
</dbReference>
<dbReference type="InterPro" id="IPR021272">
    <property type="entry name" value="DUF2851"/>
</dbReference>
<dbReference type="Pfam" id="PF11013">
    <property type="entry name" value="DUF2851"/>
    <property type="match status" value="2"/>
</dbReference>
<evidence type="ECO:0000313" key="1">
    <source>
        <dbReference type="EMBL" id="MDF1611103.1"/>
    </source>
</evidence>
<name>A0AAE3TDD1_9BACT</name>